<dbReference type="PRINTS" id="PR00926">
    <property type="entry name" value="MITOCARRIER"/>
</dbReference>
<dbReference type="Gene3D" id="1.50.40.10">
    <property type="entry name" value="Mitochondrial carrier domain"/>
    <property type="match status" value="2"/>
</dbReference>
<dbReference type="GO" id="GO:0055085">
    <property type="term" value="P:transmembrane transport"/>
    <property type="evidence" value="ECO:0007669"/>
    <property type="project" value="InterPro"/>
</dbReference>
<keyword evidence="4 8" id="KW-0812">Transmembrane</keyword>
<evidence type="ECO:0000256" key="2">
    <source>
        <dbReference type="ARBA" id="ARBA00006375"/>
    </source>
</evidence>
<comment type="similarity">
    <text evidence="2 9">Belongs to the mitochondrial carrier (TC 2.A.29) family.</text>
</comment>
<feature type="repeat" description="Solcar" evidence="8">
    <location>
        <begin position="218"/>
        <end position="300"/>
    </location>
</feature>
<organism evidence="11 12">
    <name type="scientific">Ceratodon purpureus</name>
    <name type="common">Fire moss</name>
    <name type="synonym">Dicranum purpureum</name>
    <dbReference type="NCBI Taxonomy" id="3225"/>
    <lineage>
        <taxon>Eukaryota</taxon>
        <taxon>Viridiplantae</taxon>
        <taxon>Streptophyta</taxon>
        <taxon>Embryophyta</taxon>
        <taxon>Bryophyta</taxon>
        <taxon>Bryophytina</taxon>
        <taxon>Bryopsida</taxon>
        <taxon>Dicranidae</taxon>
        <taxon>Pseudoditrichales</taxon>
        <taxon>Ditrichaceae</taxon>
        <taxon>Ceratodon</taxon>
    </lineage>
</organism>
<sequence length="439" mass="46557">MASSLEDGLALCYEEAPCFFDVSVSEVQSKSSHPSFSQAVDGVALPTRVQLGWGEPHCAKRRRSGGRGELVLARVTVSQSMGSWREGAFGEFVRESNRRLNQVFRCMTVVGSSAGRMVKLPLLERAGISALAGGIAGGFTNVTLHPIDTVKTKLQTRGASKLYSGPLDVVAKVVAKQGIAGLYSGVQAAFVGSIISSSIYFGTYELGKGIFTSIGNCPKTLVPPLAAALGNITSSAILVPKEVVKQRMQAGMVGSALDVFLQTIRSEGIGGLYAGYSAALLRNLPSNIISFSTFEYLKLAWLRDGEKTTLEPWQSVISGAAAGALSASLTTPLDVVKTRLMTQARKTVSSSGLSGVRAEAAARAQAIAAYTYTSVASTLHQIWVEEGAIGLTKGMAPRLFYSACFSALGFFAFETTRVIILKKYLEKKAAADNVDVRIL</sequence>
<dbReference type="Pfam" id="PF00153">
    <property type="entry name" value="Mito_carr"/>
    <property type="match status" value="3"/>
</dbReference>
<dbReference type="InterPro" id="IPR023395">
    <property type="entry name" value="MCP_dom_sf"/>
</dbReference>
<gene>
    <name evidence="11" type="ORF">KC19_8G159900</name>
</gene>
<dbReference type="InterPro" id="IPR018108">
    <property type="entry name" value="MCP_transmembrane"/>
</dbReference>
<proteinExistence type="inferred from homology"/>
<name>A0A8T0H2Q0_CERPU</name>
<evidence type="ECO:0000256" key="4">
    <source>
        <dbReference type="ARBA" id="ARBA00022692"/>
    </source>
</evidence>
<accession>A0A8T0H2Q0</accession>
<evidence type="ECO:0000256" key="7">
    <source>
        <dbReference type="ARBA" id="ARBA00023136"/>
    </source>
</evidence>
<dbReference type="AlphaFoldDB" id="A0A8T0H2Q0"/>
<keyword evidence="5" id="KW-0677">Repeat</keyword>
<evidence type="ECO:0000256" key="1">
    <source>
        <dbReference type="ARBA" id="ARBA00004141"/>
    </source>
</evidence>
<feature type="repeat" description="Solcar" evidence="8">
    <location>
        <begin position="124"/>
        <end position="210"/>
    </location>
</feature>
<dbReference type="Proteomes" id="UP000822688">
    <property type="component" value="Chromosome 8"/>
</dbReference>
<feature type="transmembrane region" description="Helical" evidence="10">
    <location>
        <begin position="399"/>
        <end position="420"/>
    </location>
</feature>
<evidence type="ECO:0000256" key="8">
    <source>
        <dbReference type="PROSITE-ProRule" id="PRU00282"/>
    </source>
</evidence>
<dbReference type="PANTHER" id="PTHR45667">
    <property type="entry name" value="S-ADENOSYLMETHIONINE MITOCHONDRIAL CARRIER PROTEIN"/>
    <property type="match status" value="1"/>
</dbReference>
<comment type="subcellular location">
    <subcellularLocation>
        <location evidence="1">Membrane</location>
        <topology evidence="1">Multi-pass membrane protein</topology>
    </subcellularLocation>
</comment>
<evidence type="ECO:0000256" key="10">
    <source>
        <dbReference type="SAM" id="Phobius"/>
    </source>
</evidence>
<dbReference type="SUPFAM" id="SSF103506">
    <property type="entry name" value="Mitochondrial carrier"/>
    <property type="match status" value="1"/>
</dbReference>
<keyword evidence="6 10" id="KW-1133">Transmembrane helix</keyword>
<protein>
    <submittedName>
        <fullName evidence="11">Uncharacterized protein</fullName>
    </submittedName>
</protein>
<feature type="repeat" description="Solcar" evidence="8">
    <location>
        <begin position="310"/>
        <end position="419"/>
    </location>
</feature>
<evidence type="ECO:0000256" key="3">
    <source>
        <dbReference type="ARBA" id="ARBA00022448"/>
    </source>
</evidence>
<comment type="caution">
    <text evidence="11">The sequence shown here is derived from an EMBL/GenBank/DDBJ whole genome shotgun (WGS) entry which is preliminary data.</text>
</comment>
<dbReference type="InterPro" id="IPR002067">
    <property type="entry name" value="MCP"/>
</dbReference>
<evidence type="ECO:0000256" key="9">
    <source>
        <dbReference type="RuleBase" id="RU000488"/>
    </source>
</evidence>
<dbReference type="OrthoDB" id="276989at2759"/>
<evidence type="ECO:0000256" key="6">
    <source>
        <dbReference type="ARBA" id="ARBA00022989"/>
    </source>
</evidence>
<evidence type="ECO:0000313" key="11">
    <source>
        <dbReference type="EMBL" id="KAG0565057.1"/>
    </source>
</evidence>
<evidence type="ECO:0000256" key="5">
    <source>
        <dbReference type="ARBA" id="ARBA00022737"/>
    </source>
</evidence>
<dbReference type="EMBL" id="CM026429">
    <property type="protein sequence ID" value="KAG0565057.1"/>
    <property type="molecule type" value="Genomic_DNA"/>
</dbReference>
<reference evidence="11" key="1">
    <citation type="submission" date="2020-06" db="EMBL/GenBank/DDBJ databases">
        <title>WGS assembly of Ceratodon purpureus strain R40.</title>
        <authorList>
            <person name="Carey S.B."/>
            <person name="Jenkins J."/>
            <person name="Shu S."/>
            <person name="Lovell J.T."/>
            <person name="Sreedasyam A."/>
            <person name="Maumus F."/>
            <person name="Tiley G.P."/>
            <person name="Fernandez-Pozo N."/>
            <person name="Barry K."/>
            <person name="Chen C."/>
            <person name="Wang M."/>
            <person name="Lipzen A."/>
            <person name="Daum C."/>
            <person name="Saski C.A."/>
            <person name="Payton A.C."/>
            <person name="Mcbreen J.C."/>
            <person name="Conrad R.E."/>
            <person name="Kollar L.M."/>
            <person name="Olsson S."/>
            <person name="Huttunen S."/>
            <person name="Landis J.B."/>
            <person name="Wickett N.J."/>
            <person name="Johnson M.G."/>
            <person name="Rensing S.A."/>
            <person name="Grimwood J."/>
            <person name="Schmutz J."/>
            <person name="Mcdaniel S.F."/>
        </authorList>
    </citation>
    <scope>NUCLEOTIDE SEQUENCE</scope>
    <source>
        <strain evidence="11">R40</strain>
    </source>
</reference>
<evidence type="ECO:0000313" key="12">
    <source>
        <dbReference type="Proteomes" id="UP000822688"/>
    </source>
</evidence>
<keyword evidence="3 9" id="KW-0813">Transport</keyword>
<keyword evidence="12" id="KW-1185">Reference proteome</keyword>
<dbReference type="GO" id="GO:0016020">
    <property type="term" value="C:membrane"/>
    <property type="evidence" value="ECO:0007669"/>
    <property type="project" value="UniProtKB-SubCell"/>
</dbReference>
<dbReference type="PROSITE" id="PS50920">
    <property type="entry name" value="SOLCAR"/>
    <property type="match status" value="3"/>
</dbReference>
<keyword evidence="7 8" id="KW-0472">Membrane</keyword>